<reference evidence="1" key="1">
    <citation type="journal article" date="2015" name="Nature">
        <title>Complex archaea that bridge the gap between prokaryotes and eukaryotes.</title>
        <authorList>
            <person name="Spang A."/>
            <person name="Saw J.H."/>
            <person name="Jorgensen S.L."/>
            <person name="Zaremba-Niedzwiedzka K."/>
            <person name="Martijn J."/>
            <person name="Lind A.E."/>
            <person name="van Eijk R."/>
            <person name="Schleper C."/>
            <person name="Guy L."/>
            <person name="Ettema T.J."/>
        </authorList>
    </citation>
    <scope>NUCLEOTIDE SEQUENCE</scope>
</reference>
<evidence type="ECO:0000313" key="1">
    <source>
        <dbReference type="EMBL" id="KKL49939.1"/>
    </source>
</evidence>
<proteinExistence type="predicted"/>
<sequence>MFLSNLIFRFKIKRKAEREYREGHLTVIDYATHCSRESYHIAVAKYMDDTLKLLHGGLPAKEETPDFIDRLDEELRRK</sequence>
<protein>
    <submittedName>
        <fullName evidence="1">Uncharacterized protein</fullName>
    </submittedName>
</protein>
<dbReference type="AlphaFoldDB" id="A0A0F9CLA2"/>
<organism evidence="1">
    <name type="scientific">marine sediment metagenome</name>
    <dbReference type="NCBI Taxonomy" id="412755"/>
    <lineage>
        <taxon>unclassified sequences</taxon>
        <taxon>metagenomes</taxon>
        <taxon>ecological metagenomes</taxon>
    </lineage>
</organism>
<accession>A0A0F9CLA2</accession>
<dbReference type="EMBL" id="LAZR01032778">
    <property type="protein sequence ID" value="KKL49939.1"/>
    <property type="molecule type" value="Genomic_DNA"/>
</dbReference>
<gene>
    <name evidence="1" type="ORF">LCGC14_2310510</name>
</gene>
<name>A0A0F9CLA2_9ZZZZ</name>
<comment type="caution">
    <text evidence="1">The sequence shown here is derived from an EMBL/GenBank/DDBJ whole genome shotgun (WGS) entry which is preliminary data.</text>
</comment>